<dbReference type="Pfam" id="PF22748">
    <property type="entry name" value="PexRD54_WY"/>
    <property type="match status" value="3"/>
</dbReference>
<evidence type="ECO:0000256" key="5">
    <source>
        <dbReference type="ARBA" id="ARBA00022729"/>
    </source>
</evidence>
<dbReference type="OrthoDB" id="128291at2759"/>
<proteinExistence type="inferred from homology"/>
<dbReference type="InterPro" id="IPR054463">
    <property type="entry name" value="PexRD54_WY"/>
</dbReference>
<dbReference type="Proteomes" id="UP000028582">
    <property type="component" value="Unassembled WGS sequence"/>
</dbReference>
<keyword evidence="4" id="KW-0964">Secreted</keyword>
<evidence type="ECO:0000256" key="4">
    <source>
        <dbReference type="ARBA" id="ARBA00022525"/>
    </source>
</evidence>
<organism evidence="9 10">
    <name type="scientific">Phytophthora nicotianae P1976</name>
    <dbReference type="NCBI Taxonomy" id="1317066"/>
    <lineage>
        <taxon>Eukaryota</taxon>
        <taxon>Sar</taxon>
        <taxon>Stramenopiles</taxon>
        <taxon>Oomycota</taxon>
        <taxon>Peronosporomycetes</taxon>
        <taxon>Peronosporales</taxon>
        <taxon>Peronosporaceae</taxon>
        <taxon>Phytophthora</taxon>
    </lineage>
</organism>
<gene>
    <name evidence="9" type="ORF">F444_13250</name>
</gene>
<feature type="domain" description="RxLR effector PexRD54 WY" evidence="8">
    <location>
        <begin position="83"/>
        <end position="121"/>
    </location>
</feature>
<reference evidence="9 10" key="1">
    <citation type="submission" date="2013-11" db="EMBL/GenBank/DDBJ databases">
        <title>The Genome Sequence of Phytophthora parasitica P1976.</title>
        <authorList>
            <consortium name="The Broad Institute Genomics Platform"/>
            <person name="Russ C."/>
            <person name="Tyler B."/>
            <person name="Panabieres F."/>
            <person name="Shan W."/>
            <person name="Tripathy S."/>
            <person name="Grunwald N."/>
            <person name="Machado M."/>
            <person name="Johnson C.S."/>
            <person name="Walker B."/>
            <person name="Young S."/>
            <person name="Zeng Q."/>
            <person name="Gargeya S."/>
            <person name="Fitzgerald M."/>
            <person name="Haas B."/>
            <person name="Abouelleil A."/>
            <person name="Allen A.W."/>
            <person name="Alvarado L."/>
            <person name="Arachchi H.M."/>
            <person name="Berlin A.M."/>
            <person name="Chapman S.B."/>
            <person name="Gainer-Dewar J."/>
            <person name="Goldberg J."/>
            <person name="Griggs A."/>
            <person name="Gujja S."/>
            <person name="Hansen M."/>
            <person name="Howarth C."/>
            <person name="Imamovic A."/>
            <person name="Ireland A."/>
            <person name="Larimer J."/>
            <person name="McCowan C."/>
            <person name="Murphy C."/>
            <person name="Pearson M."/>
            <person name="Poon T.W."/>
            <person name="Priest M."/>
            <person name="Roberts A."/>
            <person name="Saif S."/>
            <person name="Shea T."/>
            <person name="Sisk P."/>
            <person name="Sykes S."/>
            <person name="Wortman J."/>
            <person name="Nusbaum C."/>
            <person name="Birren B."/>
        </authorList>
    </citation>
    <scope>NUCLEOTIDE SEQUENCE [LARGE SCALE GENOMIC DNA]</scope>
    <source>
        <strain evidence="9 10">P1976</strain>
    </source>
</reference>
<sequence>MRPLNPINLIVFASITAIAADASITRSNAIDMPDLAVNVAGISASRFLRTGSSNEERAGLSVPAVEKLKTVFKSPNVSPDKLQRWLDKGKPADTVFTRLKLTKAGDSLFRDPKFKTWIQYVDELTAKTSQKGTSAILTLIKHYGDDKVYEMIEFAKYSPETKDLATRLRADLVEHWVATRKDPDEVFRVFKIDKAGTHELRSPEFIAWTKYVDELKVNNPATLMIPTLRKHYTEFGILSAITSAKSVEGTKGIAAKLEDELILLWLHSRKTPDDLRVDLDLRKWTSTFLENPVLLKYLNVYFSKYPDKKTAVFEKFTLELGDENVAKKLVRASSEDATKDIAKNLQSAQLEMWLNNGKSADDVFNSLKLHYTTSDFSHSPLGNTWVSYMNAIVKNDPSKTPTLFANLETRLSDRPLLQILQIVKTYSTMEDAAIKLETKTIHKIFTSGKPPKDTFELLGLDGVGDNILSSPLFQRWKNYVNDFNEKNPNHQESWFKPLRIAYGRFGVESVIDKGMQVSSTVGIAKQAERARLTEWLDMGKTPIVVFKYLHLNEAGEKTLASPKYKEWVEYLNDFNHRYPDLKTAVIDGIRANYYDINLLPILNAAKKDPSTEKLATQLQNALIDKWVAEKKEPAQLIRRFGYMKHADEMIQRYIKKLNEVP</sequence>
<keyword evidence="6" id="KW-0843">Virulence</keyword>
<feature type="chain" id="PRO_5001753412" description="RxLR effector PexRD54 WY domain-containing protein" evidence="7">
    <location>
        <begin position="23"/>
        <end position="661"/>
    </location>
</feature>
<accession>A0A080ZUE1</accession>
<protein>
    <recommendedName>
        <fullName evidence="8">RxLR effector PexRD54 WY domain-containing protein</fullName>
    </recommendedName>
</protein>
<evidence type="ECO:0000256" key="6">
    <source>
        <dbReference type="ARBA" id="ARBA00023026"/>
    </source>
</evidence>
<feature type="signal peptide" evidence="7">
    <location>
        <begin position="1"/>
        <end position="22"/>
    </location>
</feature>
<evidence type="ECO:0000313" key="9">
    <source>
        <dbReference type="EMBL" id="ETO70252.1"/>
    </source>
</evidence>
<evidence type="ECO:0000256" key="1">
    <source>
        <dbReference type="ARBA" id="ARBA00004340"/>
    </source>
</evidence>
<evidence type="ECO:0000256" key="7">
    <source>
        <dbReference type="SAM" id="SignalP"/>
    </source>
</evidence>
<comment type="caution">
    <text evidence="9">The sequence shown here is derived from an EMBL/GenBank/DDBJ whole genome shotgun (WGS) entry which is preliminary data.</text>
</comment>
<comment type="similarity">
    <text evidence="3">Belongs to the RxLR effector family.</text>
</comment>
<evidence type="ECO:0000256" key="2">
    <source>
        <dbReference type="ARBA" id="ARBA00004613"/>
    </source>
</evidence>
<dbReference type="EMBL" id="ANJA01002379">
    <property type="protein sequence ID" value="ETO70252.1"/>
    <property type="molecule type" value="Genomic_DNA"/>
</dbReference>
<feature type="domain" description="RxLR effector PexRD54 WY" evidence="8">
    <location>
        <begin position="174"/>
        <end position="212"/>
    </location>
</feature>
<evidence type="ECO:0000313" key="10">
    <source>
        <dbReference type="Proteomes" id="UP000028582"/>
    </source>
</evidence>
<dbReference type="GO" id="GO:0005576">
    <property type="term" value="C:extracellular region"/>
    <property type="evidence" value="ECO:0007669"/>
    <property type="project" value="UniProtKB-SubCell"/>
</dbReference>
<dbReference type="GO" id="GO:0043657">
    <property type="term" value="C:host cell"/>
    <property type="evidence" value="ECO:0007669"/>
    <property type="project" value="UniProtKB-SubCell"/>
</dbReference>
<evidence type="ECO:0000256" key="3">
    <source>
        <dbReference type="ARBA" id="ARBA00010400"/>
    </source>
</evidence>
<feature type="domain" description="RxLR effector PexRD54 WY" evidence="8">
    <location>
        <begin position="534"/>
        <end position="570"/>
    </location>
</feature>
<name>A0A080ZUE1_PHYNI</name>
<keyword evidence="5 7" id="KW-0732">Signal</keyword>
<comment type="subcellular location">
    <subcellularLocation>
        <location evidence="1">Host cell</location>
    </subcellularLocation>
    <subcellularLocation>
        <location evidence="2">Secreted</location>
    </subcellularLocation>
</comment>
<dbReference type="AlphaFoldDB" id="A0A080ZUE1"/>
<evidence type="ECO:0000259" key="8">
    <source>
        <dbReference type="Pfam" id="PF22748"/>
    </source>
</evidence>